<feature type="domain" description="KTSC" evidence="1">
    <location>
        <begin position="17"/>
        <end position="40"/>
    </location>
</feature>
<dbReference type="RefSeq" id="WP_386833333.1">
    <property type="nucleotide sequence ID" value="NZ_JBHUNP010000001.1"/>
</dbReference>
<dbReference type="EMBL" id="JBHUNP010000001">
    <property type="protein sequence ID" value="MFD2648224.1"/>
    <property type="molecule type" value="Genomic_DNA"/>
</dbReference>
<evidence type="ECO:0000259" key="1">
    <source>
        <dbReference type="Pfam" id="PF13619"/>
    </source>
</evidence>
<evidence type="ECO:0000313" key="3">
    <source>
        <dbReference type="Proteomes" id="UP001597521"/>
    </source>
</evidence>
<dbReference type="Pfam" id="PF13619">
    <property type="entry name" value="KTSC"/>
    <property type="match status" value="1"/>
</dbReference>
<accession>A0ABW5QKH5</accession>
<comment type="caution">
    <text evidence="2">The sequence shown here is derived from an EMBL/GenBank/DDBJ whole genome shotgun (WGS) entry which is preliminary data.</text>
</comment>
<gene>
    <name evidence="2" type="ORF">ACFSX5_10515</name>
</gene>
<reference evidence="3" key="1">
    <citation type="journal article" date="2019" name="Int. J. Syst. Evol. Microbiol.">
        <title>The Global Catalogue of Microorganisms (GCM) 10K type strain sequencing project: providing services to taxonomists for standard genome sequencing and annotation.</title>
        <authorList>
            <consortium name="The Broad Institute Genomics Platform"/>
            <consortium name="The Broad Institute Genome Sequencing Center for Infectious Disease"/>
            <person name="Wu L."/>
            <person name="Ma J."/>
        </authorList>
    </citation>
    <scope>NUCLEOTIDE SEQUENCE [LARGE SCALE GENOMIC DNA]</scope>
    <source>
        <strain evidence="3">CCM 7427</strain>
    </source>
</reference>
<dbReference type="InterPro" id="IPR025309">
    <property type="entry name" value="KTSC_dom"/>
</dbReference>
<evidence type="ECO:0000313" key="2">
    <source>
        <dbReference type="EMBL" id="MFD2648224.1"/>
    </source>
</evidence>
<name>A0ABW5QKH5_9HYPH</name>
<sequence>MVSGRSWPLHLLRRALEVYLELLEAESKGRYFAAHIRDRFEYSPPVVP</sequence>
<organism evidence="2 3">
    <name type="scientific">Devosia albogilva</name>
    <dbReference type="NCBI Taxonomy" id="429726"/>
    <lineage>
        <taxon>Bacteria</taxon>
        <taxon>Pseudomonadati</taxon>
        <taxon>Pseudomonadota</taxon>
        <taxon>Alphaproteobacteria</taxon>
        <taxon>Hyphomicrobiales</taxon>
        <taxon>Devosiaceae</taxon>
        <taxon>Devosia</taxon>
    </lineage>
</organism>
<proteinExistence type="predicted"/>
<dbReference type="Proteomes" id="UP001597521">
    <property type="component" value="Unassembled WGS sequence"/>
</dbReference>
<keyword evidence="3" id="KW-1185">Reference proteome</keyword>
<protein>
    <submittedName>
        <fullName evidence="2">KTSC domain-containing protein</fullName>
    </submittedName>
</protein>